<gene>
    <name evidence="2" type="ORF">EGYM00163_LOCUS20661</name>
</gene>
<accession>A0A7S4FQL7</accession>
<dbReference type="EMBL" id="HBJA01058383">
    <property type="protein sequence ID" value="CAE0809529.1"/>
    <property type="molecule type" value="Transcribed_RNA"/>
</dbReference>
<organism evidence="2">
    <name type="scientific">Eutreptiella gymnastica</name>
    <dbReference type="NCBI Taxonomy" id="73025"/>
    <lineage>
        <taxon>Eukaryota</taxon>
        <taxon>Discoba</taxon>
        <taxon>Euglenozoa</taxon>
        <taxon>Euglenida</taxon>
        <taxon>Spirocuta</taxon>
        <taxon>Euglenophyceae</taxon>
        <taxon>Eutreptiales</taxon>
        <taxon>Eutreptiaceae</taxon>
        <taxon>Eutreptiella</taxon>
    </lineage>
</organism>
<dbReference type="AlphaFoldDB" id="A0A7S4FQL7"/>
<evidence type="ECO:0000313" key="2">
    <source>
        <dbReference type="EMBL" id="CAE0809529.1"/>
    </source>
</evidence>
<reference evidence="2" key="1">
    <citation type="submission" date="2021-01" db="EMBL/GenBank/DDBJ databases">
        <authorList>
            <person name="Corre E."/>
            <person name="Pelletier E."/>
            <person name="Niang G."/>
            <person name="Scheremetjew M."/>
            <person name="Finn R."/>
            <person name="Kale V."/>
            <person name="Holt S."/>
            <person name="Cochrane G."/>
            <person name="Meng A."/>
            <person name="Brown T."/>
            <person name="Cohen L."/>
        </authorList>
    </citation>
    <scope>NUCLEOTIDE SEQUENCE</scope>
    <source>
        <strain evidence="2">CCMP1594</strain>
    </source>
</reference>
<sequence>MDIGPVTRHGNWKNKTKLGALWPMWYPLQWSKFTFSIGQGRQAARREQPHRHMQSDQQVARWHVGCLDLVNLQPPKKSTKVSERVKGRQLPQMVMQCSAPLAVPIRARPQLGLPTAPRPSPHQTQQKGRLKDG</sequence>
<proteinExistence type="predicted"/>
<name>A0A7S4FQL7_9EUGL</name>
<protein>
    <submittedName>
        <fullName evidence="2">Uncharacterized protein</fullName>
    </submittedName>
</protein>
<feature type="region of interest" description="Disordered" evidence="1">
    <location>
        <begin position="106"/>
        <end position="133"/>
    </location>
</feature>
<evidence type="ECO:0000256" key="1">
    <source>
        <dbReference type="SAM" id="MobiDB-lite"/>
    </source>
</evidence>